<organism evidence="4 5">
    <name type="scientific">Batillaria attramentaria</name>
    <dbReference type="NCBI Taxonomy" id="370345"/>
    <lineage>
        <taxon>Eukaryota</taxon>
        <taxon>Metazoa</taxon>
        <taxon>Spiralia</taxon>
        <taxon>Lophotrochozoa</taxon>
        <taxon>Mollusca</taxon>
        <taxon>Gastropoda</taxon>
        <taxon>Caenogastropoda</taxon>
        <taxon>Sorbeoconcha</taxon>
        <taxon>Cerithioidea</taxon>
        <taxon>Batillariidae</taxon>
        <taxon>Batillaria</taxon>
    </lineage>
</organism>
<dbReference type="CDD" id="cd00063">
    <property type="entry name" value="FN3"/>
    <property type="match status" value="10"/>
</dbReference>
<dbReference type="InterPro" id="IPR029021">
    <property type="entry name" value="Prot-tyrosine_phosphatase-like"/>
</dbReference>
<keyword evidence="1" id="KW-0904">Protein phosphatase</keyword>
<evidence type="ECO:0000313" key="5">
    <source>
        <dbReference type="Proteomes" id="UP001519460"/>
    </source>
</evidence>
<dbReference type="SMART" id="SM00060">
    <property type="entry name" value="FN3"/>
    <property type="match status" value="12"/>
</dbReference>
<dbReference type="PROSITE" id="PS50055">
    <property type="entry name" value="TYR_PHOSPHATASE_PTP"/>
    <property type="match status" value="1"/>
</dbReference>
<evidence type="ECO:0000256" key="1">
    <source>
        <dbReference type="ARBA" id="ARBA00022912"/>
    </source>
</evidence>
<name>A0ABD0LUC7_9CAEN</name>
<feature type="domain" description="Fibronectin type-III" evidence="3">
    <location>
        <begin position="553"/>
        <end position="672"/>
    </location>
</feature>
<keyword evidence="1" id="KW-0378">Hydrolase</keyword>
<dbReference type="Pfam" id="PF00102">
    <property type="entry name" value="Y_phosphatase"/>
    <property type="match status" value="1"/>
</dbReference>
<evidence type="ECO:0000313" key="4">
    <source>
        <dbReference type="EMBL" id="KAK7503255.1"/>
    </source>
</evidence>
<dbReference type="GO" id="GO:0004721">
    <property type="term" value="F:phosphoprotein phosphatase activity"/>
    <property type="evidence" value="ECO:0007669"/>
    <property type="project" value="UniProtKB-KW"/>
</dbReference>
<feature type="domain" description="Fibronectin type-III" evidence="3">
    <location>
        <begin position="843"/>
        <end position="954"/>
    </location>
</feature>
<feature type="domain" description="Tyrosine-protein phosphatase" evidence="2">
    <location>
        <begin position="1706"/>
        <end position="1886"/>
    </location>
</feature>
<dbReference type="Proteomes" id="UP001519460">
    <property type="component" value="Unassembled WGS sequence"/>
</dbReference>
<comment type="caution">
    <text evidence="4">The sequence shown here is derived from an EMBL/GenBank/DDBJ whole genome shotgun (WGS) entry which is preliminary data.</text>
</comment>
<protein>
    <recommendedName>
        <fullName evidence="6">Protein-tyrosine-phosphatase</fullName>
    </recommendedName>
</protein>
<gene>
    <name evidence="4" type="ORF">BaRGS_00005520</name>
</gene>
<feature type="domain" description="Fibronectin type-III" evidence="3">
    <location>
        <begin position="1154"/>
        <end position="1270"/>
    </location>
</feature>
<dbReference type="InterPro" id="IPR003961">
    <property type="entry name" value="FN3_dom"/>
</dbReference>
<feature type="domain" description="Fibronectin type-III" evidence="3">
    <location>
        <begin position="956"/>
        <end position="1061"/>
    </location>
</feature>
<dbReference type="SUPFAM" id="SSF52799">
    <property type="entry name" value="(Phosphotyrosine protein) phosphatases II"/>
    <property type="match status" value="1"/>
</dbReference>
<proteinExistence type="predicted"/>
<dbReference type="SMART" id="SM00194">
    <property type="entry name" value="PTPc"/>
    <property type="match status" value="1"/>
</dbReference>
<accession>A0ABD0LUC7</accession>
<sequence length="1902" mass="212734">METTQKEWHLGDPCDEEAEQCCELANAECWMGKCTCKEGYYTAVQEPKSCNELPSLSDVIRVDVAGCNSTSISLNCTVKCGNRQSPGPGTTTYILTVTDLGSRYYNDSDKNVTQQWSYTVPGYNTSRYVITDLSPYWKYNISLMANTSRLTEYANLNVDPVNATALHVTWDPPHVPNESELKLQRNAGTSHHRHFTYRKPIYYLERRCHGYRHALQWSWIRREKTRGNTTLPAAIPSTPTGFEVLKTTATNVTVVWEPPKPWPSTTTYILTVTDLGSRYYNDSDKNVTQQWSYTVPGYNTSRYVITDLSPYWKYNISLMANTSAGNSSAQYKVRNLNVDPVNATALHVTWDPPHVPNGHLMAYIIQLSPKNRPCREYILTLNSAYEVPSLNSNCSEMPERLVITDTSLTATNLLPESVVTVTVTPYNGAGLGEKNTGNTTLPAAVPSTPPGFEVQETTATNVTVVWEPPTPWPGTTTYILTVTDLGSRYYNDSDKNVTQQWSYTVPGYNTSRYVITDLSPYWKYNISLMANTSAGNSSAQYKEALTNESASHRVRNLHVDPVNATALHVTWDPPHVPNGHLMAYIIQLSPKNRPCREYILTLNSAYEVPSLNSNCSESPERLVITDTSLTATNLLPESVVTVTVTPYNGAGLGEKNTGNITLPAAVPSTPPGFEVQETTATNVTVVWEPPTPWPGTTTYILTVTDLGSRYYNDSDKNVTQQWSYTVPGYNTSEYVITSLSPYWKYNISLMARTSAGDSSARYKAAMTDESVPSEVPELKAGRHGDSYVQVDVNWTCPSLRQRNTNITGFSLAVLEVVSTLGQHQNSSSSTLCRYFAPTGPSHKVWNLHVDPVNATALHVTWDPPHVPNGHLMAYIIQLSPKNRPCREYILTLNSAYEVPSLNSNCSEMPERLVITDTSLTATNLLPESVVTVTVTPYNAAGLGEKNTGNITLPAAVPSTPTGFEVLKTTATSVTVVWEPPKTWPGTTTYILTVTDLGSRYYNDSDKKVTQQWSYPVPGYNTSRYVITDLSPYWKYNISLMANTSAGNSSTQYQDTLTNESGQHLGQHQNSINSTSLRYFAPPGPSSKVEDLQNLTKSCAVSLQVENFTYDNTWFVVEHLSPETTYNVTVIPVNAAGEGQTNHREVVVPAGRSEQVENLDVNSTTAFSVNLSWTKPVITNGDISAFVLAVNDSSGQCLNWTVFSNKRKLSILDSECNSPPTKERFPTVFPMVYSVQGLCPDTDYSLTLYPVNGAGYGDPRNVSIRTQVAVPNQPTAFNVKASDPFNVIVGWEPPHPRPGPTNYTLNITKSDNPYNYSGYSPDRVIIITGYNNRSARVGNLRSGWEYHFELKAVTSAGPSHSISKPFLTPESQPGKVQRLNVIRVETGYRQALVTWDYPELLQRHGNITSFTLTYFQEPSNLQILQNQYTVSAEEKKYSDIVDVHPGSHYRFEVTANNEKFTGKDTIFTYTAPVGLPYLPTLPPDTTISTKETSLARSQSTFSVSFCASCLLNDTNGDITFVAAIVCAAEYCKNDTLASLVAFSKEDAVRNIPSWHDAKKDGFRKYYRPTEDSWERNIQSLRARRKRATGRDIVPSVFVVGNDTSCPQTPDYIHCNGPLPAENPTDPVPGIVGELLGDAVRRCGCRVWGCSLYLRRRSCPNRWTECPKEKRNWKKYLAEGRPVLMRDFEEKLREWKAAKDDNGFPMFFLTQFNELKSMSPNPKREAALRDENKPKNRYTNILPYDHSRVKLTLLDDDDTCDYINANYIPGYHSKREYIATQGPLESTVHDFWRMVWEQRSTVIVMLSGLKEKNVVKVHQYYPDDDQLDEPQECGCVTVTLTKVQKMPDFIVKTFQVVVGRERRTVKQFYIDTWRDFDATSTQASFWSLPGPYAPMRHLAGNTLS</sequence>
<dbReference type="PANTHER" id="PTHR46957">
    <property type="entry name" value="CYTOKINE RECEPTOR"/>
    <property type="match status" value="1"/>
</dbReference>
<dbReference type="InterPro" id="IPR000242">
    <property type="entry name" value="PTP_cat"/>
</dbReference>
<dbReference type="PROSITE" id="PS50853">
    <property type="entry name" value="FN3"/>
    <property type="match status" value="7"/>
</dbReference>
<dbReference type="InterPro" id="IPR036116">
    <property type="entry name" value="FN3_sf"/>
</dbReference>
<evidence type="ECO:0000259" key="3">
    <source>
        <dbReference type="PROSITE" id="PS50853"/>
    </source>
</evidence>
<dbReference type="PANTHER" id="PTHR46957:SF3">
    <property type="entry name" value="CYTOKINE RECEPTOR"/>
    <property type="match status" value="1"/>
</dbReference>
<dbReference type="EMBL" id="JACVVK020000021">
    <property type="protein sequence ID" value="KAK7503255.1"/>
    <property type="molecule type" value="Genomic_DNA"/>
</dbReference>
<dbReference type="Pfam" id="PF00041">
    <property type="entry name" value="fn3"/>
    <property type="match status" value="8"/>
</dbReference>
<evidence type="ECO:0008006" key="6">
    <source>
        <dbReference type="Google" id="ProtNLM"/>
    </source>
</evidence>
<feature type="domain" description="Fibronectin type-III" evidence="3">
    <location>
        <begin position="1272"/>
        <end position="1370"/>
    </location>
</feature>
<dbReference type="InterPro" id="IPR013783">
    <property type="entry name" value="Ig-like_fold"/>
</dbReference>
<dbReference type="GO" id="GO:0016020">
    <property type="term" value="C:membrane"/>
    <property type="evidence" value="ECO:0007669"/>
    <property type="project" value="UniProtKB-SubCell"/>
</dbReference>
<dbReference type="PRINTS" id="PR00700">
    <property type="entry name" value="PRTYPHPHTASE"/>
</dbReference>
<evidence type="ECO:0000259" key="2">
    <source>
        <dbReference type="PROSITE" id="PS50055"/>
    </source>
</evidence>
<dbReference type="Gene3D" id="3.90.190.10">
    <property type="entry name" value="Protein tyrosine phosphatase superfamily"/>
    <property type="match status" value="1"/>
</dbReference>
<keyword evidence="5" id="KW-1185">Reference proteome</keyword>
<feature type="domain" description="Fibronectin type-III" evidence="3">
    <location>
        <begin position="1371"/>
        <end position="1475"/>
    </location>
</feature>
<reference evidence="4 5" key="1">
    <citation type="journal article" date="2023" name="Sci. Data">
        <title>Genome assembly of the Korean intertidal mud-creeper Batillaria attramentaria.</title>
        <authorList>
            <person name="Patra A.K."/>
            <person name="Ho P.T."/>
            <person name="Jun S."/>
            <person name="Lee S.J."/>
            <person name="Kim Y."/>
            <person name="Won Y.J."/>
        </authorList>
    </citation>
    <scope>NUCLEOTIDE SEQUENCE [LARGE SCALE GENOMIC DNA]</scope>
    <source>
        <strain evidence="4">Wonlab-2016</strain>
    </source>
</reference>
<dbReference type="Gene3D" id="2.60.40.10">
    <property type="entry name" value="Immunoglobulins"/>
    <property type="match status" value="11"/>
</dbReference>
<feature type="domain" description="Fibronectin type-III" evidence="3">
    <location>
        <begin position="332"/>
        <end position="451"/>
    </location>
</feature>
<dbReference type="InterPro" id="IPR050713">
    <property type="entry name" value="RTP_Phos/Ushers"/>
</dbReference>
<dbReference type="SUPFAM" id="SSF49265">
    <property type="entry name" value="Fibronectin type III"/>
    <property type="match status" value="7"/>
</dbReference>